<evidence type="ECO:0000313" key="4">
    <source>
        <dbReference type="Proteomes" id="UP001597349"/>
    </source>
</evidence>
<keyword evidence="4" id="KW-1185">Reference proteome</keyword>
<evidence type="ECO:0000256" key="2">
    <source>
        <dbReference type="SAM" id="Phobius"/>
    </source>
</evidence>
<comment type="caution">
    <text evidence="3">The sequence shown here is derived from an EMBL/GenBank/DDBJ whole genome shotgun (WGS) entry which is preliminary data.</text>
</comment>
<name>A0ABW4W9S7_9HYPH</name>
<keyword evidence="2" id="KW-0472">Membrane</keyword>
<dbReference type="EMBL" id="JBHUGY010000014">
    <property type="protein sequence ID" value="MFD2052838.1"/>
    <property type="molecule type" value="Genomic_DNA"/>
</dbReference>
<feature type="transmembrane region" description="Helical" evidence="2">
    <location>
        <begin position="52"/>
        <end position="74"/>
    </location>
</feature>
<reference evidence="4" key="1">
    <citation type="journal article" date="2019" name="Int. J. Syst. Evol. Microbiol.">
        <title>The Global Catalogue of Microorganisms (GCM) 10K type strain sequencing project: providing services to taxonomists for standard genome sequencing and annotation.</title>
        <authorList>
            <consortium name="The Broad Institute Genomics Platform"/>
            <consortium name="The Broad Institute Genome Sequencing Center for Infectious Disease"/>
            <person name="Wu L."/>
            <person name="Ma J."/>
        </authorList>
    </citation>
    <scope>NUCLEOTIDE SEQUENCE [LARGE SCALE GENOMIC DNA]</scope>
    <source>
        <strain evidence="4">CGMCC 1.16226</strain>
    </source>
</reference>
<gene>
    <name evidence="3" type="ORF">ACFSQT_06860</name>
</gene>
<feature type="region of interest" description="Disordered" evidence="1">
    <location>
        <begin position="1"/>
        <end position="22"/>
    </location>
</feature>
<keyword evidence="2" id="KW-0812">Transmembrane</keyword>
<evidence type="ECO:0000256" key="1">
    <source>
        <dbReference type="SAM" id="MobiDB-lite"/>
    </source>
</evidence>
<proteinExistence type="predicted"/>
<accession>A0ABW4W9S7</accession>
<protein>
    <submittedName>
        <fullName evidence="3">Uncharacterized protein</fullName>
    </submittedName>
</protein>
<evidence type="ECO:0000313" key="3">
    <source>
        <dbReference type="EMBL" id="MFD2052838.1"/>
    </source>
</evidence>
<keyword evidence="2" id="KW-1133">Transmembrane helix</keyword>
<dbReference type="Proteomes" id="UP001597349">
    <property type="component" value="Unassembled WGS sequence"/>
</dbReference>
<feature type="compositionally biased region" description="Basic and acidic residues" evidence="1">
    <location>
        <begin position="8"/>
        <end position="17"/>
    </location>
</feature>
<organism evidence="3 4">
    <name type="scientific">Mesorhizobium calcicola</name>
    <dbReference type="NCBI Taxonomy" id="1300310"/>
    <lineage>
        <taxon>Bacteria</taxon>
        <taxon>Pseudomonadati</taxon>
        <taxon>Pseudomonadota</taxon>
        <taxon>Alphaproteobacteria</taxon>
        <taxon>Hyphomicrobiales</taxon>
        <taxon>Phyllobacteriaceae</taxon>
        <taxon>Mesorhizobium</taxon>
    </lineage>
</organism>
<dbReference type="RefSeq" id="WP_379017718.1">
    <property type="nucleotide sequence ID" value="NZ_JBHUGY010000014.1"/>
</dbReference>
<sequence length="79" mass="8784">MTFIPRPSTHDDEDRPANDNNARVPEVFSVLDLIPSTDDDEVADIVRRTERLAIALVIGMAICLISAPAVYVALTYYSY</sequence>